<reference evidence="2" key="2">
    <citation type="submission" date="2021-04" db="EMBL/GenBank/DDBJ databases">
        <authorList>
            <person name="Gilroy R."/>
        </authorList>
    </citation>
    <scope>NUCLEOTIDE SEQUENCE</scope>
    <source>
        <strain evidence="2">CHK169-11906</strain>
    </source>
</reference>
<comment type="caution">
    <text evidence="2">The sequence shown here is derived from an EMBL/GenBank/DDBJ whole genome shotgun (WGS) entry which is preliminary data.</text>
</comment>
<accession>A0A9D2IE38</accession>
<gene>
    <name evidence="2" type="ORF">H9779_02045</name>
</gene>
<dbReference type="Proteomes" id="UP000824259">
    <property type="component" value="Unassembled WGS sequence"/>
</dbReference>
<dbReference type="InterPro" id="IPR001539">
    <property type="entry name" value="Peptidase_U32"/>
</dbReference>
<dbReference type="PANTHER" id="PTHR30217">
    <property type="entry name" value="PEPTIDASE U32 FAMILY"/>
    <property type="match status" value="1"/>
</dbReference>
<evidence type="ECO:0000313" key="2">
    <source>
        <dbReference type="EMBL" id="HJA98368.1"/>
    </source>
</evidence>
<dbReference type="PANTHER" id="PTHR30217:SF10">
    <property type="entry name" value="23S RRNA 5-HYDROXYCYTIDINE C2501 SYNTHASE"/>
    <property type="match status" value="1"/>
</dbReference>
<dbReference type="EMBL" id="DWYR01000008">
    <property type="protein sequence ID" value="HJA98368.1"/>
    <property type="molecule type" value="Genomic_DNA"/>
</dbReference>
<dbReference type="InterPro" id="IPR020988">
    <property type="entry name" value="Pept_U32_collagenase"/>
</dbReference>
<dbReference type="AlphaFoldDB" id="A0A9D2IE38"/>
<sequence>MKSIELLAPARDLASAIASVDYGADALYMGGARFGARVAAGNTVEQIARAVEYAHQYGVRLYATLNTLLYDGELDDARRQANELIAAGVDALIVQDMALRRMDLPVELHSSTQMCNRTPEQALFLERCGFARVILERALSLAEIRRIRAACQVDLECFVHGAICVGYSGRCFLSRSMSERSGNRGACSQPCRLTYDLVDEKGRTILKGRHLLSVRDMNLSMRVGELIDAGITSFKIEGRLKDLGYIKNVVSYYREQIDRALAVRPDFCRASVGESIPDFRPDPSKSFTRGESEYFFDGRRAGVASFDTPKAVGEFIGRVVRVDARGFQLDTQHDLASGDGICFLTTGGLVGTNVNAVDGCRVQPNRMEGIAVGVEIYRNFDRYFAAALERSRTRRVIPVEAEAILSAERVVVRFTDVEGVSAEVVSEGAFDKAKNPQKMAETIATQLSRSGDTIFDVRRVHTSGEDRFVPVSLLAQLRRDGLEKLREARLACPIEHRILPEDKRAEYPSESLVAEENVTNRLAEKFYRDHGVQRIERGLDLSATTVGHTVMRTAYCIRREIGQCLKRNSDLKGDLFLVRGRFRYRLLFDCAHCEMCLIDRSDRS</sequence>
<name>A0A9D2IE38_9BACT</name>
<protein>
    <submittedName>
        <fullName evidence="2">U32 family peptidase</fullName>
    </submittedName>
</protein>
<evidence type="ECO:0000313" key="3">
    <source>
        <dbReference type="Proteomes" id="UP000824259"/>
    </source>
</evidence>
<feature type="domain" description="Peptidase U32 collagenase" evidence="1">
    <location>
        <begin position="376"/>
        <end position="490"/>
    </location>
</feature>
<dbReference type="PROSITE" id="PS01276">
    <property type="entry name" value="PEPTIDASE_U32"/>
    <property type="match status" value="1"/>
</dbReference>
<dbReference type="Pfam" id="PF12392">
    <property type="entry name" value="DUF3656"/>
    <property type="match status" value="1"/>
</dbReference>
<proteinExistence type="predicted"/>
<organism evidence="2 3">
    <name type="scientific">Candidatus Alistipes avicola</name>
    <dbReference type="NCBI Taxonomy" id="2838432"/>
    <lineage>
        <taxon>Bacteria</taxon>
        <taxon>Pseudomonadati</taxon>
        <taxon>Bacteroidota</taxon>
        <taxon>Bacteroidia</taxon>
        <taxon>Bacteroidales</taxon>
        <taxon>Rikenellaceae</taxon>
        <taxon>Alistipes</taxon>
    </lineage>
</organism>
<dbReference type="InterPro" id="IPR051454">
    <property type="entry name" value="RNA/ubiquinone_mod_enzymes"/>
</dbReference>
<dbReference type="Pfam" id="PF01136">
    <property type="entry name" value="Peptidase_U32"/>
    <property type="match status" value="1"/>
</dbReference>
<evidence type="ECO:0000259" key="1">
    <source>
        <dbReference type="Pfam" id="PF12392"/>
    </source>
</evidence>
<reference evidence="2" key="1">
    <citation type="journal article" date="2021" name="PeerJ">
        <title>Extensive microbial diversity within the chicken gut microbiome revealed by metagenomics and culture.</title>
        <authorList>
            <person name="Gilroy R."/>
            <person name="Ravi A."/>
            <person name="Getino M."/>
            <person name="Pursley I."/>
            <person name="Horton D.L."/>
            <person name="Alikhan N.F."/>
            <person name="Baker D."/>
            <person name="Gharbi K."/>
            <person name="Hall N."/>
            <person name="Watson M."/>
            <person name="Adriaenssens E.M."/>
            <person name="Foster-Nyarko E."/>
            <person name="Jarju S."/>
            <person name="Secka A."/>
            <person name="Antonio M."/>
            <person name="Oren A."/>
            <person name="Chaudhuri R.R."/>
            <person name="La Ragione R."/>
            <person name="Hildebrand F."/>
            <person name="Pallen M.J."/>
        </authorList>
    </citation>
    <scope>NUCLEOTIDE SEQUENCE</scope>
    <source>
        <strain evidence="2">CHK169-11906</strain>
    </source>
</reference>